<feature type="transmembrane region" description="Helical" evidence="2">
    <location>
        <begin position="206"/>
        <end position="225"/>
    </location>
</feature>
<keyword evidence="2" id="KW-0812">Transmembrane</keyword>
<proteinExistence type="predicted"/>
<evidence type="ECO:0000313" key="4">
    <source>
        <dbReference type="Proteomes" id="UP000239867"/>
    </source>
</evidence>
<dbReference type="AlphaFoldDB" id="A0A2L1GN29"/>
<evidence type="ECO:0000313" key="3">
    <source>
        <dbReference type="EMBL" id="AVD71054.1"/>
    </source>
</evidence>
<dbReference type="OrthoDB" id="5298483at2"/>
<feature type="region of interest" description="Disordered" evidence="1">
    <location>
        <begin position="116"/>
        <end position="156"/>
    </location>
</feature>
<feature type="transmembrane region" description="Helical" evidence="2">
    <location>
        <begin position="409"/>
        <end position="432"/>
    </location>
</feature>
<feature type="compositionally biased region" description="Basic and acidic residues" evidence="1">
    <location>
        <begin position="117"/>
        <end position="132"/>
    </location>
</feature>
<evidence type="ECO:0000256" key="2">
    <source>
        <dbReference type="SAM" id="Phobius"/>
    </source>
</evidence>
<accession>A0A2L1GN29</accession>
<evidence type="ECO:0000256" key="1">
    <source>
        <dbReference type="SAM" id="MobiDB-lite"/>
    </source>
</evidence>
<keyword evidence="2" id="KW-0472">Membrane</keyword>
<protein>
    <submittedName>
        <fullName evidence="3">Uncharacterized protein</fullName>
    </submittedName>
</protein>
<keyword evidence="2" id="KW-1133">Transmembrane helix</keyword>
<keyword evidence="4" id="KW-1185">Reference proteome</keyword>
<feature type="transmembrane region" description="Helical" evidence="2">
    <location>
        <begin position="379"/>
        <end position="403"/>
    </location>
</feature>
<gene>
    <name evidence="3" type="ORF">CAY53_05805</name>
</gene>
<feature type="transmembrane region" description="Helical" evidence="2">
    <location>
        <begin position="287"/>
        <end position="311"/>
    </location>
</feature>
<organism evidence="3 4">
    <name type="scientific">Desulfobulbus oralis</name>
    <dbReference type="NCBI Taxonomy" id="1986146"/>
    <lineage>
        <taxon>Bacteria</taxon>
        <taxon>Pseudomonadati</taxon>
        <taxon>Thermodesulfobacteriota</taxon>
        <taxon>Desulfobulbia</taxon>
        <taxon>Desulfobulbales</taxon>
        <taxon>Desulfobulbaceae</taxon>
        <taxon>Desulfobulbus</taxon>
    </lineage>
</organism>
<dbReference type="KEGG" id="deo:CAY53_05805"/>
<feature type="transmembrane region" description="Helical" evidence="2">
    <location>
        <begin position="231"/>
        <end position="249"/>
    </location>
</feature>
<dbReference type="RefSeq" id="WP_104936331.1">
    <property type="nucleotide sequence ID" value="NZ_CP021255.1"/>
</dbReference>
<sequence>MNTVDVLLAGKLVPGADQDRAAAALAKMTGLDPAKTRLLLCSGKPRLAKRGLTPAAGEALVAKFAALGIAALIRPSAATGAGAGTAAAAQGASPAAARAAAPPMPEKIEGLTMDWSVPKEKPEPEPETREFMETVQAQPRKNPGAATPEDGKGAAPLNPYAAPKASLDNPSRRLDLWALEANEVPAANGLEWAKDTWALMMGSGKLWAGAILCCALVFVLAMAMASKGGNVALGLLYPYMASVLVMMASRQEQGEEDSLGAALFGKGAVADLGRDEVKAIFSRMLRLGLLGVLYQIVVGVLVALAVGVSTIQAMADGQAPVFSQFVGTMLFGLLLLILLCVPLLVVAFFAPTLGTLAGNGVLACVRKSIAAGLKNWKALLVNCAVGCGVLLLAGVLLGVVIIVTDSELLTLAASALLASMLWSFFSIMGYFATKDVFSKD</sequence>
<dbReference type="EMBL" id="CP021255">
    <property type="protein sequence ID" value="AVD71054.1"/>
    <property type="molecule type" value="Genomic_DNA"/>
</dbReference>
<name>A0A2L1GN29_9BACT</name>
<dbReference type="Proteomes" id="UP000239867">
    <property type="component" value="Chromosome"/>
</dbReference>
<reference evidence="3 4" key="1">
    <citation type="journal article" date="2018" name="MBio">
        <title>Insights into the evolution of host association through the isolation and characterization of a novel human periodontal pathobiont, Desulfobulbus oralis.</title>
        <authorList>
            <person name="Cross K.L."/>
            <person name="Chirania P."/>
            <person name="Xiong W."/>
            <person name="Beall C.J."/>
            <person name="Elkins J.G."/>
            <person name="Giannone R.J."/>
            <person name="Griffen A.L."/>
            <person name="Guss A.M."/>
            <person name="Hettich R.L."/>
            <person name="Joshi S.S."/>
            <person name="Mokrzan E.M."/>
            <person name="Martin R.K."/>
            <person name="Zhulin I.B."/>
            <person name="Leys E.J."/>
            <person name="Podar M."/>
        </authorList>
    </citation>
    <scope>NUCLEOTIDE SEQUENCE [LARGE SCALE GENOMIC DNA]</scope>
    <source>
        <strain evidence="3 4">ORNL</strain>
    </source>
</reference>
<feature type="transmembrane region" description="Helical" evidence="2">
    <location>
        <begin position="331"/>
        <end position="358"/>
    </location>
</feature>